<evidence type="ECO:0000313" key="2">
    <source>
        <dbReference type="EMBL" id="PVE46566.1"/>
    </source>
</evidence>
<accession>A0A2T7UPI8</accession>
<dbReference type="EMBL" id="QDDR01000008">
    <property type="protein sequence ID" value="PVE46566.1"/>
    <property type="molecule type" value="Genomic_DNA"/>
</dbReference>
<sequence>MRRGAAAACLLRPLQPQRRRGKGGKQRRQRLGVLGLGRWREGGDRRQDRPVDRRQRAPARRREHQHQKQKGDKTQDLRHHRETPRESNAATQRHFRTFRKGSLVPITEP</sequence>
<feature type="compositionally biased region" description="Basic and acidic residues" evidence="1">
    <location>
        <begin position="38"/>
        <end position="55"/>
    </location>
</feature>
<dbReference type="AlphaFoldDB" id="A0A2T7UPI8"/>
<proteinExistence type="predicted"/>
<evidence type="ECO:0000256" key="1">
    <source>
        <dbReference type="SAM" id="MobiDB-lite"/>
    </source>
</evidence>
<gene>
    <name evidence="2" type="ORF">DDE23_15565</name>
</gene>
<dbReference type="Proteomes" id="UP000244810">
    <property type="component" value="Unassembled WGS sequence"/>
</dbReference>
<keyword evidence="3" id="KW-1185">Reference proteome</keyword>
<feature type="compositionally biased region" description="Basic residues" evidence="1">
    <location>
        <begin position="56"/>
        <end position="68"/>
    </location>
</feature>
<feature type="region of interest" description="Disordered" evidence="1">
    <location>
        <begin position="1"/>
        <end position="109"/>
    </location>
</feature>
<name>A0A2T7UPI8_9RHOB</name>
<feature type="compositionally biased region" description="Basic and acidic residues" evidence="1">
    <location>
        <begin position="69"/>
        <end position="85"/>
    </location>
</feature>
<protein>
    <submittedName>
        <fullName evidence="2">Uncharacterized protein</fullName>
    </submittedName>
</protein>
<comment type="caution">
    <text evidence="2">The sequence shown here is derived from an EMBL/GenBank/DDBJ whole genome shotgun (WGS) entry which is preliminary data.</text>
</comment>
<evidence type="ECO:0000313" key="3">
    <source>
        <dbReference type="Proteomes" id="UP000244810"/>
    </source>
</evidence>
<reference evidence="2 3" key="1">
    <citation type="journal article" date="2011" name="Syst. Appl. Microbiol.">
        <title>Defluviimonas denitrificans gen. nov., sp. nov., and Pararhodobacter aggregans gen. nov., sp. nov., non-phototrophic Rhodobacteraceae from the biofilter of a marine aquaculture.</title>
        <authorList>
            <person name="Foesel B.U."/>
            <person name="Drake H.L."/>
            <person name="Schramm A."/>
        </authorList>
    </citation>
    <scope>NUCLEOTIDE SEQUENCE [LARGE SCALE GENOMIC DNA]</scope>
    <source>
        <strain evidence="2 3">D1-19</strain>
    </source>
</reference>
<organism evidence="2 3">
    <name type="scientific">Pararhodobacter aggregans</name>
    <dbReference type="NCBI Taxonomy" id="404875"/>
    <lineage>
        <taxon>Bacteria</taxon>
        <taxon>Pseudomonadati</taxon>
        <taxon>Pseudomonadota</taxon>
        <taxon>Alphaproteobacteria</taxon>
        <taxon>Rhodobacterales</taxon>
        <taxon>Paracoccaceae</taxon>
        <taxon>Pararhodobacter</taxon>
    </lineage>
</organism>
<feature type="compositionally biased region" description="Basic residues" evidence="1">
    <location>
        <begin position="17"/>
        <end position="30"/>
    </location>
</feature>